<dbReference type="EMBL" id="QVQA01000002">
    <property type="protein sequence ID" value="KAF5102864.1"/>
    <property type="molecule type" value="Genomic_DNA"/>
</dbReference>
<evidence type="ECO:0000313" key="1">
    <source>
        <dbReference type="EMBL" id="KAF5102864.1"/>
    </source>
</evidence>
<name>A0ACB6VAN0_9ASCO</name>
<keyword evidence="2" id="KW-1185">Reference proteome</keyword>
<dbReference type="Proteomes" id="UP000744676">
    <property type="component" value="Unassembled WGS sequence"/>
</dbReference>
<gene>
    <name evidence="1" type="ORF">D0Z00_000122</name>
</gene>
<accession>A0ACB6VAN0</accession>
<proteinExistence type="predicted"/>
<comment type="caution">
    <text evidence="1">The sequence shown here is derived from an EMBL/GenBank/DDBJ whole genome shotgun (WGS) entry which is preliminary data.</text>
</comment>
<organism evidence="1 2">
    <name type="scientific">Geotrichum galactomycetum</name>
    <dbReference type="NCBI Taxonomy" id="27317"/>
    <lineage>
        <taxon>Eukaryota</taxon>
        <taxon>Fungi</taxon>
        <taxon>Dikarya</taxon>
        <taxon>Ascomycota</taxon>
        <taxon>Saccharomycotina</taxon>
        <taxon>Dipodascomycetes</taxon>
        <taxon>Dipodascales</taxon>
        <taxon>Dipodascaceae</taxon>
        <taxon>Geotrichum</taxon>
    </lineage>
</organism>
<evidence type="ECO:0000313" key="2">
    <source>
        <dbReference type="Proteomes" id="UP000744676"/>
    </source>
</evidence>
<protein>
    <submittedName>
        <fullName evidence="1">Uncharacterized protein</fullName>
    </submittedName>
</protein>
<reference evidence="1 2" key="1">
    <citation type="journal article" date="2020" name="Front. Microbiol.">
        <title>Phenotypic and Genetic Characterization of the Cheese Ripening Yeast Geotrichum candidum.</title>
        <authorList>
            <person name="Perkins V."/>
            <person name="Vignola S."/>
            <person name="Lessard M.H."/>
            <person name="Plante P.L."/>
            <person name="Corbeil J."/>
            <person name="Dugat-Bony E."/>
            <person name="Frenette M."/>
            <person name="Labrie S."/>
        </authorList>
    </citation>
    <scope>NUCLEOTIDE SEQUENCE [LARGE SCALE GENOMIC DNA]</scope>
    <source>
        <strain evidence="1 2">LMA-1147</strain>
    </source>
</reference>
<sequence>MANEQSVPKIAFKATLKAPITFKKSTPPTGTPPPTTKPSIFGADDDEGHEKDAKTKRLVTGFDQRLGAILHKNETKKEVKKEYIIPSVPNRDWKVQIPDPKKQAPTSECINEDEKLTFGLNVVTKSKPNDSADVFQDNGNKSDHTSPQVNEDNEEDLIEPISEQEAYSRDVYTRPDAPDLDAYNRMPVEEFGAALLRGMGWKSTVPDNTPKDRADEDDTIEQLFKRPALLGLGAKEVKDSSTDDKPSKAGMRKKEREYVPLLKVSKATGKVITESEQDSGDNQFIHQIFSSAYRATVGGDFLTSKVVTTNGASTVSLQIWDTAGQERFNSIGLSFYRGTDVAVLVYDITNAASFSHLAKWLADFRENAQVRRPTILLVGNKVDKEEYRAVSTRQALEFATNNWGSQSEIVALGGTATRVEDTCFEVSAKENIAVSAIFKKIADIVVYQAENTRELLDFDIDGRVDIEQPTAGASSRCC</sequence>